<proteinExistence type="predicted"/>
<evidence type="ECO:0000256" key="4">
    <source>
        <dbReference type="ARBA" id="ARBA00023004"/>
    </source>
</evidence>
<dbReference type="Gene3D" id="3.50.50.60">
    <property type="entry name" value="FAD/NAD(P)-binding domain"/>
    <property type="match status" value="1"/>
</dbReference>
<keyword evidence="1" id="KW-0004">4Fe-4S</keyword>
<gene>
    <name evidence="6" type="ORF">J3R75_001379</name>
</gene>
<keyword evidence="2" id="KW-0479">Metal-binding</keyword>
<keyword evidence="3" id="KW-0560">Oxidoreductase</keyword>
<evidence type="ECO:0000313" key="6">
    <source>
        <dbReference type="EMBL" id="MDQ0289272.1"/>
    </source>
</evidence>
<dbReference type="PANTHER" id="PTHR43498:SF1">
    <property type="entry name" value="COB--COM HETERODISULFIDE REDUCTASE IRON-SULFUR SUBUNIT A"/>
    <property type="match status" value="1"/>
</dbReference>
<evidence type="ECO:0000256" key="5">
    <source>
        <dbReference type="ARBA" id="ARBA00023014"/>
    </source>
</evidence>
<reference evidence="6" key="1">
    <citation type="submission" date="2023-07" db="EMBL/GenBank/DDBJ databases">
        <title>Genomic Encyclopedia of Type Strains, Phase IV (KMG-IV): sequencing the most valuable type-strain genomes for metagenomic binning, comparative biology and taxonomic classification.</title>
        <authorList>
            <person name="Goeker M."/>
        </authorList>
    </citation>
    <scope>NUCLEOTIDE SEQUENCE</scope>
    <source>
        <strain evidence="6">DSM 24202</strain>
    </source>
</reference>
<dbReference type="Proteomes" id="UP001238163">
    <property type="component" value="Unassembled WGS sequence"/>
</dbReference>
<dbReference type="InterPro" id="IPR036188">
    <property type="entry name" value="FAD/NAD-bd_sf"/>
</dbReference>
<keyword evidence="4" id="KW-0408">Iron</keyword>
<evidence type="ECO:0008006" key="8">
    <source>
        <dbReference type="Google" id="ProtNLM"/>
    </source>
</evidence>
<comment type="caution">
    <text evidence="6">The sequence shown here is derived from an EMBL/GenBank/DDBJ whole genome shotgun (WGS) entry which is preliminary data.</text>
</comment>
<evidence type="ECO:0000256" key="2">
    <source>
        <dbReference type="ARBA" id="ARBA00022723"/>
    </source>
</evidence>
<dbReference type="Pfam" id="PF12831">
    <property type="entry name" value="FAD_oxidored"/>
    <property type="match status" value="1"/>
</dbReference>
<dbReference type="GO" id="GO:0051539">
    <property type="term" value="F:4 iron, 4 sulfur cluster binding"/>
    <property type="evidence" value="ECO:0007669"/>
    <property type="project" value="UniProtKB-KW"/>
</dbReference>
<protein>
    <recommendedName>
        <fullName evidence="8">FAD-dependent oxidoreductase</fullName>
    </recommendedName>
</protein>
<dbReference type="SUPFAM" id="SSF51905">
    <property type="entry name" value="FAD/NAD(P)-binding domain"/>
    <property type="match status" value="1"/>
</dbReference>
<organism evidence="6 7">
    <name type="scientific">Oligosphaera ethanolica</name>
    <dbReference type="NCBI Taxonomy" id="760260"/>
    <lineage>
        <taxon>Bacteria</taxon>
        <taxon>Pseudomonadati</taxon>
        <taxon>Lentisphaerota</taxon>
        <taxon>Oligosphaeria</taxon>
        <taxon>Oligosphaerales</taxon>
        <taxon>Oligosphaeraceae</taxon>
        <taxon>Oligosphaera</taxon>
    </lineage>
</organism>
<name>A0AAE4APE5_9BACT</name>
<dbReference type="EMBL" id="JAUSVL010000001">
    <property type="protein sequence ID" value="MDQ0289272.1"/>
    <property type="molecule type" value="Genomic_DNA"/>
</dbReference>
<evidence type="ECO:0000256" key="1">
    <source>
        <dbReference type="ARBA" id="ARBA00022485"/>
    </source>
</evidence>
<dbReference type="Gene3D" id="2.60.120.260">
    <property type="entry name" value="Galactose-binding domain-like"/>
    <property type="match status" value="1"/>
</dbReference>
<keyword evidence="5" id="KW-0411">Iron-sulfur</keyword>
<dbReference type="GO" id="GO:0046872">
    <property type="term" value="F:metal ion binding"/>
    <property type="evidence" value="ECO:0007669"/>
    <property type="project" value="UniProtKB-KW"/>
</dbReference>
<dbReference type="AlphaFoldDB" id="A0AAE4APE5"/>
<dbReference type="PANTHER" id="PTHR43498">
    <property type="entry name" value="FERREDOXIN:COB-COM HETERODISULFIDE REDUCTASE SUBUNIT A"/>
    <property type="match status" value="1"/>
</dbReference>
<dbReference type="GO" id="GO:0016491">
    <property type="term" value="F:oxidoreductase activity"/>
    <property type="evidence" value="ECO:0007669"/>
    <property type="project" value="UniProtKB-KW"/>
</dbReference>
<evidence type="ECO:0000313" key="7">
    <source>
        <dbReference type="Proteomes" id="UP001238163"/>
    </source>
</evidence>
<sequence length="643" mass="71187">MAHIWREAESFEHLGGWQIDPQSMRQMGSAYVMAHGLGRPVADATTTIAIPEAGEWTLWARTRNWTAPWGRGRAAGRFQVLVNGAALPQELGTNGPEWSWQLAGKIALPAGSAHIALHDLTGFNGRCDALYLSNDPADVPERDPAKLAACRRAKAGIVVEDDPREYDLAVAGGGIAGLCTAIAALRSGASVLLVQDRGVLGGCNSSEVRVGLGGFAHADPYPKLGNVVTEIAPAFGGPGTYPAKCYEDDRKHNVFFMQNPKTYTLALNESVIAVDKDPADSTRIAAIITRSAITGKEKRYRAKNFADCTGDAVVARLMGARTMYGRDGKEEFRENLAPAQPCRQVMGQSVQWYTEPCADGDGDFPDIDWGLEFSDDKAYFVNGGDWEWESGQYRDQAEETEYIRDYGLMTIFANWSFVKNRSSRKSEWSRRRLAWASPCGGKRESYRVVGDVILTQNDIEDRRSYPDATGAMTWNIDLHFPDPHNEARFPEPFRSCAYHRDIGAFYPVPYRCLYASDVSNLFLGGRHISMTHVAFSCARVMRTLGILGEVVGMAAALCARHGCAPRDIYAKHLDELKDMMRQGVPQPVYHAYACNDHESYHFKDVGYVRIYPGKPNIPITPELRERIRALGMVHKHGVPELES</sequence>
<dbReference type="RefSeq" id="WP_307260670.1">
    <property type="nucleotide sequence ID" value="NZ_JAUSVL010000001.1"/>
</dbReference>
<keyword evidence="7" id="KW-1185">Reference proteome</keyword>
<dbReference type="InterPro" id="IPR039650">
    <property type="entry name" value="HdrA-like"/>
</dbReference>
<evidence type="ECO:0000256" key="3">
    <source>
        <dbReference type="ARBA" id="ARBA00023002"/>
    </source>
</evidence>
<accession>A0AAE4APE5</accession>